<evidence type="ECO:0000256" key="9">
    <source>
        <dbReference type="ARBA" id="ARBA00022989"/>
    </source>
</evidence>
<evidence type="ECO:0000256" key="20">
    <source>
        <dbReference type="SAM" id="Phobius"/>
    </source>
</evidence>
<evidence type="ECO:0000259" key="21">
    <source>
        <dbReference type="PROSITE" id="PS50222"/>
    </source>
</evidence>
<feature type="binding site" evidence="18">
    <location>
        <position position="297"/>
    </location>
    <ligand>
        <name>Ca(2+)</name>
        <dbReference type="ChEBI" id="CHEBI:29108"/>
        <label>2</label>
    </ligand>
</feature>
<dbReference type="GO" id="GO:0050982">
    <property type="term" value="P:detection of mechanical stimulus"/>
    <property type="evidence" value="ECO:0007669"/>
    <property type="project" value="TreeGrafter"/>
</dbReference>
<dbReference type="OrthoDB" id="5963283at2759"/>
<keyword evidence="8 18" id="KW-0106">Calcium</keyword>
<dbReference type="Gene3D" id="1.20.120.350">
    <property type="entry name" value="Voltage-gated potassium channels. Chain C"/>
    <property type="match status" value="1"/>
</dbReference>
<feature type="binding site" evidence="18">
    <location>
        <position position="306"/>
    </location>
    <ligand>
        <name>Ca(2+)</name>
        <dbReference type="ChEBI" id="CHEBI:29108"/>
        <label>2</label>
    </ligand>
</feature>
<keyword evidence="7 20" id="KW-0812">Transmembrane</keyword>
<keyword evidence="18" id="KW-0479">Metal-binding</keyword>
<dbReference type="InterPro" id="IPR051223">
    <property type="entry name" value="Polycystin"/>
</dbReference>
<reference evidence="22" key="1">
    <citation type="submission" date="2023-01" db="EMBL/GenBank/DDBJ databases">
        <title>Genome assembly of the deep-sea coral Lophelia pertusa.</title>
        <authorList>
            <person name="Herrera S."/>
            <person name="Cordes E."/>
        </authorList>
    </citation>
    <scope>NUCLEOTIDE SEQUENCE</scope>
    <source>
        <strain evidence="22">USNM1676648</strain>
        <tissue evidence="22">Polyp</tissue>
    </source>
</reference>
<comment type="caution">
    <text evidence="22">The sequence shown here is derived from an EMBL/GenBank/DDBJ whole genome shotgun (WGS) entry which is preliminary data.</text>
</comment>
<dbReference type="InterPro" id="IPR027359">
    <property type="entry name" value="Volt_channel_dom_sf"/>
</dbReference>
<feature type="binding site" evidence="18">
    <location>
        <position position="295"/>
    </location>
    <ligand>
        <name>Ca(2+)</name>
        <dbReference type="ChEBI" id="CHEBI:29108"/>
        <label>2</label>
    </ligand>
</feature>
<dbReference type="SMART" id="SM00054">
    <property type="entry name" value="EFh"/>
    <property type="match status" value="2"/>
</dbReference>
<feature type="transmembrane region" description="Helical" evidence="20">
    <location>
        <begin position="125"/>
        <end position="147"/>
    </location>
</feature>
<dbReference type="Proteomes" id="UP001163046">
    <property type="component" value="Unassembled WGS sequence"/>
</dbReference>
<dbReference type="SUPFAM" id="SSF81324">
    <property type="entry name" value="Voltage-gated potassium channels"/>
    <property type="match status" value="1"/>
</dbReference>
<dbReference type="Pfam" id="PF08016">
    <property type="entry name" value="PKD_channel"/>
    <property type="match status" value="1"/>
</dbReference>
<keyword evidence="6 18" id="KW-0107">Calcium channel</keyword>
<dbReference type="InterPro" id="IPR018247">
    <property type="entry name" value="EF_Hand_1_Ca_BS"/>
</dbReference>
<evidence type="ECO:0000256" key="18">
    <source>
        <dbReference type="PIRSR" id="PIRSR603915-1"/>
    </source>
</evidence>
<feature type="transmembrane region" description="Helical" evidence="20">
    <location>
        <begin position="187"/>
        <end position="208"/>
    </location>
</feature>
<dbReference type="FunFam" id="1.10.287.70:FF:000055">
    <property type="entry name" value="Polycystic kidney disease 2-like 1"/>
    <property type="match status" value="1"/>
</dbReference>
<dbReference type="PROSITE" id="PS50222">
    <property type="entry name" value="EF_HAND_2"/>
    <property type="match status" value="1"/>
</dbReference>
<protein>
    <submittedName>
        <fullName evidence="22">TRP-like ion channel Pkd2</fullName>
    </submittedName>
</protein>
<dbReference type="SUPFAM" id="SSF47473">
    <property type="entry name" value="EF-hand"/>
    <property type="match status" value="1"/>
</dbReference>
<name>A0A9W9YTS3_9CNID</name>
<evidence type="ECO:0000256" key="5">
    <source>
        <dbReference type="ARBA" id="ARBA00022475"/>
    </source>
</evidence>
<keyword evidence="11 18" id="KW-0406">Ion transport</keyword>
<dbReference type="PANTHER" id="PTHR10877">
    <property type="entry name" value="POLYCYSTIN FAMILY MEMBER"/>
    <property type="match status" value="1"/>
</dbReference>
<dbReference type="InterPro" id="IPR013122">
    <property type="entry name" value="PKD1_2_channel"/>
</dbReference>
<dbReference type="InterPro" id="IPR003915">
    <property type="entry name" value="PKD_2"/>
</dbReference>
<dbReference type="Gene3D" id="1.10.238.10">
    <property type="entry name" value="EF-hand"/>
    <property type="match status" value="1"/>
</dbReference>
<evidence type="ECO:0000313" key="22">
    <source>
        <dbReference type="EMBL" id="KAJ7363304.1"/>
    </source>
</evidence>
<evidence type="ECO:0000256" key="16">
    <source>
        <dbReference type="ARBA" id="ARBA00023303"/>
    </source>
</evidence>
<keyword evidence="23" id="KW-1185">Reference proteome</keyword>
<feature type="domain" description="EF-hand" evidence="21">
    <location>
        <begin position="248"/>
        <end position="283"/>
    </location>
</feature>
<dbReference type="GO" id="GO:0005509">
    <property type="term" value="F:calcium ion binding"/>
    <property type="evidence" value="ECO:0007669"/>
    <property type="project" value="InterPro"/>
</dbReference>
<dbReference type="PROSITE" id="PS00018">
    <property type="entry name" value="EF_HAND_1"/>
    <property type="match status" value="1"/>
</dbReference>
<accession>A0A9W9YTS3</accession>
<keyword evidence="16 18" id="KW-0407">Ion channel</keyword>
<feature type="transmembrane region" description="Helical" evidence="20">
    <location>
        <begin position="33"/>
        <end position="54"/>
    </location>
</feature>
<keyword evidence="5" id="KW-1003">Cell membrane</keyword>
<evidence type="ECO:0000256" key="2">
    <source>
        <dbReference type="ARBA" id="ARBA00004541"/>
    </source>
</evidence>
<dbReference type="InterPro" id="IPR002048">
    <property type="entry name" value="EF_hand_dom"/>
</dbReference>
<evidence type="ECO:0000256" key="3">
    <source>
        <dbReference type="ARBA" id="ARBA00007200"/>
    </source>
</evidence>
<feature type="compositionally biased region" description="Basic and acidic residues" evidence="19">
    <location>
        <begin position="304"/>
        <end position="321"/>
    </location>
</feature>
<evidence type="ECO:0000256" key="19">
    <source>
        <dbReference type="SAM" id="MobiDB-lite"/>
    </source>
</evidence>
<dbReference type="InterPro" id="IPR011992">
    <property type="entry name" value="EF-hand-dom_pair"/>
</dbReference>
<evidence type="ECO:0000256" key="4">
    <source>
        <dbReference type="ARBA" id="ARBA00022448"/>
    </source>
</evidence>
<evidence type="ECO:0000256" key="1">
    <source>
        <dbReference type="ARBA" id="ARBA00004272"/>
    </source>
</evidence>
<evidence type="ECO:0000313" key="23">
    <source>
        <dbReference type="Proteomes" id="UP001163046"/>
    </source>
</evidence>
<keyword evidence="17" id="KW-0968">Cytoplasmic vesicle</keyword>
<sequence length="345" mass="40299">MACEGIFILFIIYYTIEEILEIKKHKLKYFKSFWNVLDIIVIFLGYVAVIFNVYRTLAVGDLLKGLLEDNKQYANFDSLGFWQTQFNNMVAVAVFFAWIKVFKYISFNKTMTQLSATLSNCAKDVGGFAVMFFIIFLAYAQLGYLVFGTQVRDFSTFEDAIFTLFRIILGDFDFHALEAANRVLGPIFFITYVFFVFFVLLNMFLAIINDTYAEVKSNIASQKSEFEIGDYFKKGYQKMLDKLSFKREKILDIQKALKSADVNQDNKLDFEEWRANLKSRGHADAEIEAVFAKYDLDGDRILDEDEQKRMQEDLEGQKAELNDEIDEMERNKENQERTPQERQQC</sequence>
<feature type="binding site" evidence="18">
    <location>
        <position position="299"/>
    </location>
    <ligand>
        <name>Ca(2+)</name>
        <dbReference type="ChEBI" id="CHEBI:29108"/>
        <label>2</label>
    </ligand>
</feature>
<keyword evidence="14" id="KW-0325">Glycoprotein</keyword>
<dbReference type="GO" id="GO:0031410">
    <property type="term" value="C:cytoplasmic vesicle"/>
    <property type="evidence" value="ECO:0007669"/>
    <property type="project" value="UniProtKB-SubCell"/>
</dbReference>
<evidence type="ECO:0000256" key="17">
    <source>
        <dbReference type="ARBA" id="ARBA00023329"/>
    </source>
</evidence>
<gene>
    <name evidence="22" type="primary">PKD2_2</name>
    <name evidence="22" type="ORF">OS493_011589</name>
</gene>
<keyword evidence="18" id="KW-0109">Calcium transport</keyword>
<dbReference type="PANTHER" id="PTHR10877:SF183">
    <property type="entry name" value="AT14535P-RELATED"/>
    <property type="match status" value="1"/>
</dbReference>
<dbReference type="Gene3D" id="1.10.287.70">
    <property type="match status" value="1"/>
</dbReference>
<feature type="region of interest" description="Disordered" evidence="19">
    <location>
        <begin position="304"/>
        <end position="345"/>
    </location>
</feature>
<keyword evidence="12 20" id="KW-0472">Membrane</keyword>
<proteinExistence type="inferred from homology"/>
<evidence type="ECO:0000256" key="6">
    <source>
        <dbReference type="ARBA" id="ARBA00022673"/>
    </source>
</evidence>
<comment type="subcellular location">
    <subcellularLocation>
        <location evidence="1">Cell projection</location>
        <location evidence="1">Cilium membrane</location>
        <topology evidence="1">Multi-pass membrane protein</topology>
    </subcellularLocation>
    <subcellularLocation>
        <location evidence="2">Cytoplasmic vesicle</location>
    </subcellularLocation>
</comment>
<evidence type="ECO:0000256" key="10">
    <source>
        <dbReference type="ARBA" id="ARBA00023054"/>
    </source>
</evidence>
<dbReference type="PRINTS" id="PR01433">
    <property type="entry name" value="POLYCYSTIN2"/>
</dbReference>
<organism evidence="22 23">
    <name type="scientific">Desmophyllum pertusum</name>
    <dbReference type="NCBI Taxonomy" id="174260"/>
    <lineage>
        <taxon>Eukaryota</taxon>
        <taxon>Metazoa</taxon>
        <taxon>Cnidaria</taxon>
        <taxon>Anthozoa</taxon>
        <taxon>Hexacorallia</taxon>
        <taxon>Scleractinia</taxon>
        <taxon>Caryophylliina</taxon>
        <taxon>Caryophylliidae</taxon>
        <taxon>Desmophyllum</taxon>
    </lineage>
</organism>
<evidence type="ECO:0000256" key="14">
    <source>
        <dbReference type="ARBA" id="ARBA00023180"/>
    </source>
</evidence>
<keyword evidence="9 20" id="KW-1133">Transmembrane helix</keyword>
<dbReference type="EMBL" id="MU827306">
    <property type="protein sequence ID" value="KAJ7363304.1"/>
    <property type="molecule type" value="Genomic_DNA"/>
</dbReference>
<dbReference type="GO" id="GO:0005262">
    <property type="term" value="F:calcium channel activity"/>
    <property type="evidence" value="ECO:0007669"/>
    <property type="project" value="UniProtKB-KW"/>
</dbReference>
<evidence type="ECO:0000256" key="13">
    <source>
        <dbReference type="ARBA" id="ARBA00023157"/>
    </source>
</evidence>
<dbReference type="Pfam" id="PF13202">
    <property type="entry name" value="EF-hand_5"/>
    <property type="match status" value="1"/>
</dbReference>
<evidence type="ECO:0000256" key="15">
    <source>
        <dbReference type="ARBA" id="ARBA00023273"/>
    </source>
</evidence>
<feature type="transmembrane region" description="Helical" evidence="20">
    <location>
        <begin position="86"/>
        <end position="105"/>
    </location>
</feature>
<feature type="compositionally biased region" description="Basic and acidic residues" evidence="19">
    <location>
        <begin position="328"/>
        <end position="345"/>
    </location>
</feature>
<keyword evidence="15" id="KW-0966">Cell projection</keyword>
<dbReference type="AlphaFoldDB" id="A0A9W9YTS3"/>
<evidence type="ECO:0000256" key="11">
    <source>
        <dbReference type="ARBA" id="ARBA00023065"/>
    </source>
</evidence>
<evidence type="ECO:0000256" key="12">
    <source>
        <dbReference type="ARBA" id="ARBA00023136"/>
    </source>
</evidence>
<dbReference type="GO" id="GO:0060170">
    <property type="term" value="C:ciliary membrane"/>
    <property type="evidence" value="ECO:0007669"/>
    <property type="project" value="UniProtKB-SubCell"/>
</dbReference>
<comment type="similarity">
    <text evidence="3">Belongs to the polycystin family.</text>
</comment>
<keyword evidence="4" id="KW-0813">Transport</keyword>
<evidence type="ECO:0000256" key="7">
    <source>
        <dbReference type="ARBA" id="ARBA00022692"/>
    </source>
</evidence>
<keyword evidence="10" id="KW-0175">Coiled coil</keyword>
<keyword evidence="13" id="KW-1015">Disulfide bond</keyword>
<evidence type="ECO:0000256" key="8">
    <source>
        <dbReference type="ARBA" id="ARBA00022837"/>
    </source>
</evidence>